<accession>A0ABP8MLT4</accession>
<keyword evidence="1" id="KW-0732">Signal</keyword>
<feature type="signal peptide" evidence="1">
    <location>
        <begin position="1"/>
        <end position="22"/>
    </location>
</feature>
<keyword evidence="3" id="KW-1185">Reference proteome</keyword>
<dbReference type="EMBL" id="BAABEZ010000014">
    <property type="protein sequence ID" value="GAA4452413.1"/>
    <property type="molecule type" value="Genomic_DNA"/>
</dbReference>
<evidence type="ECO:0000256" key="1">
    <source>
        <dbReference type="SAM" id="SignalP"/>
    </source>
</evidence>
<proteinExistence type="predicted"/>
<reference evidence="3" key="1">
    <citation type="journal article" date="2019" name="Int. J. Syst. Evol. Microbiol.">
        <title>The Global Catalogue of Microorganisms (GCM) 10K type strain sequencing project: providing services to taxonomists for standard genome sequencing and annotation.</title>
        <authorList>
            <consortium name="The Broad Institute Genomics Platform"/>
            <consortium name="The Broad Institute Genome Sequencing Center for Infectious Disease"/>
            <person name="Wu L."/>
            <person name="Ma J."/>
        </authorList>
    </citation>
    <scope>NUCLEOTIDE SEQUENCE [LARGE SCALE GENOMIC DNA]</scope>
    <source>
        <strain evidence="3">JCM 31921</strain>
    </source>
</reference>
<sequence length="351" mass="39909">MNRSARYIATFLLALFMQPLKGAAQANSESDLLRHIVASFVQADSDAYAAVFPSADSIIAITLRRAPDSTEQYAQARALAGNTIALADQDSLIRKNAFVLFRYIFYRGSALGVHWSDVLMNRYELEALHKTRDAALEAVAPERFVGYVFLEDMQTRKIFTLALSDIRKMEGKWYGGEANFIFEAKTKDEFNQKLKAEKKRILKGLADSALLANNVPPDSTDDEDEVSMKRKQVAERKYYIGWLDDDIPVDLYIRYLKGDCPGGICSYDAMIKFGEDNFIRYEVVKTKDGKWTFTEEETGGVLEVDLKGNIFSGVFSATTDRIDYDAYLKEKNMSKRKLEYLDEIMDEDLNH</sequence>
<comment type="caution">
    <text evidence="2">The sequence shown here is derived from an EMBL/GenBank/DDBJ whole genome shotgun (WGS) entry which is preliminary data.</text>
</comment>
<organism evidence="2 3">
    <name type="scientific">Rurimicrobium arvi</name>
    <dbReference type="NCBI Taxonomy" id="2049916"/>
    <lineage>
        <taxon>Bacteria</taxon>
        <taxon>Pseudomonadati</taxon>
        <taxon>Bacteroidota</taxon>
        <taxon>Chitinophagia</taxon>
        <taxon>Chitinophagales</taxon>
        <taxon>Chitinophagaceae</taxon>
        <taxon>Rurimicrobium</taxon>
    </lineage>
</organism>
<name>A0ABP8MLT4_9BACT</name>
<protein>
    <submittedName>
        <fullName evidence="2">Uncharacterized protein</fullName>
    </submittedName>
</protein>
<gene>
    <name evidence="2" type="ORF">GCM10023092_11390</name>
</gene>
<dbReference type="RefSeq" id="WP_344823761.1">
    <property type="nucleotide sequence ID" value="NZ_BAABEZ010000014.1"/>
</dbReference>
<evidence type="ECO:0000313" key="2">
    <source>
        <dbReference type="EMBL" id="GAA4452413.1"/>
    </source>
</evidence>
<feature type="chain" id="PRO_5045077778" evidence="1">
    <location>
        <begin position="23"/>
        <end position="351"/>
    </location>
</feature>
<dbReference type="Proteomes" id="UP001501410">
    <property type="component" value="Unassembled WGS sequence"/>
</dbReference>
<evidence type="ECO:0000313" key="3">
    <source>
        <dbReference type="Proteomes" id="UP001501410"/>
    </source>
</evidence>